<reference evidence="13" key="1">
    <citation type="submission" date="2017-05" db="EMBL/GenBank/DDBJ databases">
        <authorList>
            <person name="Rodrigo-Torres L."/>
            <person name="Arahal R. D."/>
            <person name="Lucena T."/>
        </authorList>
    </citation>
    <scope>NUCLEOTIDE SEQUENCE [LARGE SCALE GENOMIC DNA]</scope>
    <source>
        <strain evidence="13">CECT 8621</strain>
    </source>
</reference>
<evidence type="ECO:0000313" key="12">
    <source>
        <dbReference type="EMBL" id="SMX41878.1"/>
    </source>
</evidence>
<dbReference type="AlphaFoldDB" id="A0A238KGJ5"/>
<keyword evidence="4" id="KW-1003">Cell membrane</keyword>
<evidence type="ECO:0000256" key="4">
    <source>
        <dbReference type="ARBA" id="ARBA00022475"/>
    </source>
</evidence>
<organism evidence="12 13">
    <name type="scientific">Actibacterium lipolyticum</name>
    <dbReference type="NCBI Taxonomy" id="1524263"/>
    <lineage>
        <taxon>Bacteria</taxon>
        <taxon>Pseudomonadati</taxon>
        <taxon>Pseudomonadota</taxon>
        <taxon>Alphaproteobacteria</taxon>
        <taxon>Rhodobacterales</taxon>
        <taxon>Roseobacteraceae</taxon>
        <taxon>Actibacterium</taxon>
    </lineage>
</organism>
<keyword evidence="7" id="KW-0862">Zinc</keyword>
<dbReference type="GO" id="GO:0005886">
    <property type="term" value="C:plasma membrane"/>
    <property type="evidence" value="ECO:0007669"/>
    <property type="project" value="UniProtKB-SubCell"/>
</dbReference>
<evidence type="ECO:0000256" key="10">
    <source>
        <dbReference type="ARBA" id="ARBA00023136"/>
    </source>
</evidence>
<evidence type="ECO:0000256" key="9">
    <source>
        <dbReference type="ARBA" id="ARBA00023065"/>
    </source>
</evidence>
<protein>
    <submittedName>
        <fullName evidence="12">Zinc transport protein ZntB</fullName>
    </submittedName>
</protein>
<dbReference type="Gene3D" id="3.30.460.20">
    <property type="entry name" value="CorA soluble domain-like"/>
    <property type="match status" value="1"/>
</dbReference>
<dbReference type="GO" id="GO:0015095">
    <property type="term" value="F:magnesium ion transmembrane transporter activity"/>
    <property type="evidence" value="ECO:0007669"/>
    <property type="project" value="TreeGrafter"/>
</dbReference>
<gene>
    <name evidence="12" type="primary">zntB</name>
    <name evidence="12" type="ORF">COL8621_01844</name>
</gene>
<dbReference type="PANTHER" id="PTHR46494:SF3">
    <property type="entry name" value="ZINC TRANSPORT PROTEIN ZNTB"/>
    <property type="match status" value="1"/>
</dbReference>
<dbReference type="Pfam" id="PF01544">
    <property type="entry name" value="CorA"/>
    <property type="match status" value="1"/>
</dbReference>
<dbReference type="PANTHER" id="PTHR46494">
    <property type="entry name" value="CORA FAMILY METAL ION TRANSPORTER (EUROFUNG)"/>
    <property type="match status" value="1"/>
</dbReference>
<accession>A0A238KGJ5</accession>
<dbReference type="CDD" id="cd12833">
    <property type="entry name" value="ZntB-like_1"/>
    <property type="match status" value="1"/>
</dbReference>
<dbReference type="Gene3D" id="1.20.58.340">
    <property type="entry name" value="Magnesium transport protein CorA, transmembrane region"/>
    <property type="match status" value="2"/>
</dbReference>
<dbReference type="SUPFAM" id="SSF143865">
    <property type="entry name" value="CorA soluble domain-like"/>
    <property type="match status" value="1"/>
</dbReference>
<evidence type="ECO:0000256" key="11">
    <source>
        <dbReference type="SAM" id="Phobius"/>
    </source>
</evidence>
<dbReference type="InterPro" id="IPR045861">
    <property type="entry name" value="CorA_cytoplasmic_dom"/>
</dbReference>
<keyword evidence="8 11" id="KW-1133">Transmembrane helix</keyword>
<evidence type="ECO:0000256" key="5">
    <source>
        <dbReference type="ARBA" id="ARBA00022519"/>
    </source>
</evidence>
<dbReference type="Proteomes" id="UP000202922">
    <property type="component" value="Unassembled WGS sequence"/>
</dbReference>
<evidence type="ECO:0000313" key="13">
    <source>
        <dbReference type="Proteomes" id="UP000202922"/>
    </source>
</evidence>
<evidence type="ECO:0000256" key="7">
    <source>
        <dbReference type="ARBA" id="ARBA00022833"/>
    </source>
</evidence>
<name>A0A238KGJ5_9RHOB</name>
<dbReference type="InterPro" id="IPR045863">
    <property type="entry name" value="CorA_TM1_TM2"/>
</dbReference>
<evidence type="ECO:0000256" key="1">
    <source>
        <dbReference type="ARBA" id="ARBA00004651"/>
    </source>
</evidence>
<feature type="transmembrane region" description="Helical" evidence="11">
    <location>
        <begin position="263"/>
        <end position="282"/>
    </location>
</feature>
<keyword evidence="3" id="KW-0813">Transport</keyword>
<keyword evidence="13" id="KW-1185">Reference proteome</keyword>
<dbReference type="OrthoDB" id="9803484at2"/>
<evidence type="ECO:0000256" key="2">
    <source>
        <dbReference type="ARBA" id="ARBA00009765"/>
    </source>
</evidence>
<feature type="transmembrane region" description="Helical" evidence="11">
    <location>
        <begin position="294"/>
        <end position="316"/>
    </location>
</feature>
<evidence type="ECO:0000256" key="6">
    <source>
        <dbReference type="ARBA" id="ARBA00022692"/>
    </source>
</evidence>
<keyword evidence="5" id="KW-0997">Cell inner membrane</keyword>
<dbReference type="InterPro" id="IPR002523">
    <property type="entry name" value="MgTranspt_CorA/ZnTranspt_ZntB"/>
</dbReference>
<dbReference type="GO" id="GO:0015087">
    <property type="term" value="F:cobalt ion transmembrane transporter activity"/>
    <property type="evidence" value="ECO:0007669"/>
    <property type="project" value="TreeGrafter"/>
</dbReference>
<keyword evidence="6 11" id="KW-0812">Transmembrane</keyword>
<comment type="subcellular location">
    <subcellularLocation>
        <location evidence="1">Cell membrane</location>
        <topology evidence="1">Multi-pass membrane protein</topology>
    </subcellularLocation>
</comment>
<dbReference type="SUPFAM" id="SSF144083">
    <property type="entry name" value="Magnesium transport protein CorA, transmembrane region"/>
    <property type="match status" value="1"/>
</dbReference>
<dbReference type="RefSeq" id="WP_093967070.1">
    <property type="nucleotide sequence ID" value="NZ_FXYE01000002.1"/>
</dbReference>
<dbReference type="GO" id="GO:0000287">
    <property type="term" value="F:magnesium ion binding"/>
    <property type="evidence" value="ECO:0007669"/>
    <property type="project" value="TreeGrafter"/>
</dbReference>
<dbReference type="EMBL" id="FXYE01000002">
    <property type="protein sequence ID" value="SMX41878.1"/>
    <property type="molecule type" value="Genomic_DNA"/>
</dbReference>
<sequence length="322" mass="35452">MTRSLSPLAAFDINEDGRATAITEAWPDAKPGTGARWRWLHLELSDPNMATWVQEHLPPVAANALVQAETRPRCDAHDGGIILNLRGVNMNPGQETDDMVSLRLWVTDRLIVSSRLRKIFAVDEIRKEAVAGTAPASPDAFLQRLVEGLTDRLEAVSLSLEDATDALEDAILEEDDLQATALAPTRRKVIRIRRYVGPQREALHRLTQSDNILVGPHSRQLLAESANRATRIVEELDSVSARLTALQDHLYAEHSARMSRNGYVLSVVAAIFLPLGFLTGLFGMNVAGMPGTEWAHAFAVVSMIMALIGVGLFALFRVLKWL</sequence>
<evidence type="ECO:0000256" key="8">
    <source>
        <dbReference type="ARBA" id="ARBA00022989"/>
    </source>
</evidence>
<proteinExistence type="inferred from homology"/>
<comment type="similarity">
    <text evidence="2">Belongs to the CorA metal ion transporter (MIT) (TC 1.A.35) family.</text>
</comment>
<dbReference type="GO" id="GO:0050897">
    <property type="term" value="F:cobalt ion binding"/>
    <property type="evidence" value="ECO:0007669"/>
    <property type="project" value="TreeGrafter"/>
</dbReference>
<keyword evidence="10 11" id="KW-0472">Membrane</keyword>
<keyword evidence="9" id="KW-0406">Ion transport</keyword>
<evidence type="ECO:0000256" key="3">
    <source>
        <dbReference type="ARBA" id="ARBA00022448"/>
    </source>
</evidence>